<reference evidence="1" key="2">
    <citation type="submission" date="2014-06" db="EMBL/GenBank/DDBJ databases">
        <title>Type 3 fimbriae encoded on plasmids circumvent cyclic-di-GMP dependent regulation and enforce bacterial interactions via biofilm formation without regulating host motility.</title>
        <authorList>
            <person name="Madsen J.S."/>
            <person name="Riber L."/>
            <person name="Burmolle M."/>
            <person name="Hansen L.H."/>
            <person name="Sorensen S.J."/>
        </authorList>
    </citation>
    <scope>NUCLEOTIDE SEQUENCE [LARGE SCALE GENOMIC DNA]</scope>
    <source>
        <strain evidence="1">IS04</strain>
        <plasmid evidence="1">pIS04_68</plasmid>
    </source>
</reference>
<evidence type="ECO:0000313" key="1">
    <source>
        <dbReference type="EMBL" id="CDN96672.1"/>
    </source>
</evidence>
<proteinExistence type="predicted"/>
<name>A0A060RF76_ECOLX</name>
<reference evidence="1" key="1">
    <citation type="submission" date="2014-02" db="EMBL/GenBank/DDBJ databases">
        <authorList>
            <person name="Madsen J."/>
        </authorList>
    </citation>
    <scope>NUCLEOTIDE SEQUENCE [LARGE SCALE GENOMIC DNA]</scope>
    <source>
        <strain evidence="1">IS04</strain>
        <plasmid evidence="1">pIS04_68</plasmid>
    </source>
</reference>
<accession>A0A060RF76</accession>
<sequence length="54" mass="6290">MEGQDQLPAQAEVARRVRENELRQLAFQRELLSRPEKKHSNNVKPIFIANKTTC</sequence>
<protein>
    <submittedName>
        <fullName evidence="1">Uncharacterized protein</fullName>
    </submittedName>
</protein>
<dbReference type="AlphaFoldDB" id="A0A060RF76"/>
<organism evidence="1">
    <name type="scientific">Escherichia coli</name>
    <dbReference type="NCBI Taxonomy" id="562"/>
    <lineage>
        <taxon>Bacteria</taxon>
        <taxon>Pseudomonadati</taxon>
        <taxon>Pseudomonadota</taxon>
        <taxon>Gammaproteobacteria</taxon>
        <taxon>Enterobacterales</taxon>
        <taxon>Enterobacteriaceae</taxon>
        <taxon>Escherichia</taxon>
    </lineage>
</organism>
<geneLocation type="plasmid" evidence="1">
    <name>pIS04_68</name>
</geneLocation>
<keyword evidence="1" id="KW-0614">Plasmid</keyword>
<dbReference type="EMBL" id="HG963476">
    <property type="protein sequence ID" value="CDN96672.1"/>
    <property type="molecule type" value="Genomic_DNA"/>
</dbReference>